<gene>
    <name evidence="2" type="ORF">CPB83DRAFT_910834</name>
</gene>
<dbReference type="AlphaFoldDB" id="A0A9P6E5W2"/>
<reference evidence="2" key="1">
    <citation type="submission" date="2020-11" db="EMBL/GenBank/DDBJ databases">
        <authorList>
            <consortium name="DOE Joint Genome Institute"/>
            <person name="Ahrendt S."/>
            <person name="Riley R."/>
            <person name="Andreopoulos W."/>
            <person name="Labutti K."/>
            <person name="Pangilinan J."/>
            <person name="Ruiz-Duenas F.J."/>
            <person name="Barrasa J.M."/>
            <person name="Sanchez-Garcia M."/>
            <person name="Camarero S."/>
            <person name="Miyauchi S."/>
            <person name="Serrano A."/>
            <person name="Linde D."/>
            <person name="Babiker R."/>
            <person name="Drula E."/>
            <person name="Ayuso-Fernandez I."/>
            <person name="Pacheco R."/>
            <person name="Padilla G."/>
            <person name="Ferreira P."/>
            <person name="Barriuso J."/>
            <person name="Kellner H."/>
            <person name="Castanera R."/>
            <person name="Alfaro M."/>
            <person name="Ramirez L."/>
            <person name="Pisabarro A.G."/>
            <person name="Kuo A."/>
            <person name="Tritt A."/>
            <person name="Lipzen A."/>
            <person name="He G."/>
            <person name="Yan M."/>
            <person name="Ng V."/>
            <person name="Cullen D."/>
            <person name="Martin F."/>
            <person name="Rosso M.-N."/>
            <person name="Henrissat B."/>
            <person name="Hibbett D."/>
            <person name="Martinez A.T."/>
            <person name="Grigoriev I.V."/>
        </authorList>
    </citation>
    <scope>NUCLEOTIDE SEQUENCE</scope>
    <source>
        <strain evidence="2">CBS 506.95</strain>
    </source>
</reference>
<accession>A0A9P6E5W2</accession>
<feature type="transmembrane region" description="Helical" evidence="1">
    <location>
        <begin position="31"/>
        <end position="49"/>
    </location>
</feature>
<dbReference type="Proteomes" id="UP000807306">
    <property type="component" value="Unassembled WGS sequence"/>
</dbReference>
<evidence type="ECO:0000313" key="2">
    <source>
        <dbReference type="EMBL" id="KAF9523166.1"/>
    </source>
</evidence>
<name>A0A9P6E5W2_9AGAR</name>
<feature type="transmembrane region" description="Helical" evidence="1">
    <location>
        <begin position="510"/>
        <end position="526"/>
    </location>
</feature>
<keyword evidence="1" id="KW-0812">Transmembrane</keyword>
<proteinExistence type="predicted"/>
<evidence type="ECO:0000313" key="3">
    <source>
        <dbReference type="Proteomes" id="UP000807306"/>
    </source>
</evidence>
<sequence>MQTQKSICHGSVGVILKKIIGHKYATSLRFALLRLLCIASVSAALVELITGKERIVVQREIHWIVGTTVLSQIILIHHLASAFGPAFGPVFLLPRCIDGILLSLEMTGIVLQVMQNPVAEIFSETHSSKVARTLSWWTLLVVLSGLLIFRLGDFWAALMERSLYQSLIKGYDLLWPIRNGLESGEAENIEDERRGTKIFAARVFFGNWREHFRGEASWVMYSRGLLSTALILGILIHAWFNLVQQPFQENALRLVREHRATTLPPDIILTRPGFLRVIVARSHLENFGQTDLAAAVTLQTVYRVNKVKGRCALNQTREELVIVKNKVIEIETLSFFCHDLSQTVDPEALRVASQADFIVTVNFTQLGLWDDGGFIADSVQIYLGLTKNTLDVVTKSSPIVLTPGANLVGLMRTIMRREFLSPRFSVVGIFDIYRTFLTSETVYVWPNSITRSPADIGTVRIKPPVKSSEWKVVEEYCEKSVLSGISTVGGLWTFLAGIFAAIYGTSVMKILFALKPLSLFGYAHFLQKEKLRQAYMAEYPRVKDDLQVLPHDRGLLALIHDHLLELDFLSTKQEENNPEVTRHNS</sequence>
<comment type="caution">
    <text evidence="2">The sequence shown here is derived from an EMBL/GenBank/DDBJ whole genome shotgun (WGS) entry which is preliminary data.</text>
</comment>
<keyword evidence="3" id="KW-1185">Reference proteome</keyword>
<keyword evidence="1" id="KW-0472">Membrane</keyword>
<keyword evidence="1" id="KW-1133">Transmembrane helix</keyword>
<feature type="transmembrane region" description="Helical" evidence="1">
    <location>
        <begin position="224"/>
        <end position="243"/>
    </location>
</feature>
<feature type="transmembrane region" description="Helical" evidence="1">
    <location>
        <begin position="481"/>
        <end position="504"/>
    </location>
</feature>
<evidence type="ECO:0000256" key="1">
    <source>
        <dbReference type="SAM" id="Phobius"/>
    </source>
</evidence>
<protein>
    <submittedName>
        <fullName evidence="2">Uncharacterized protein</fullName>
    </submittedName>
</protein>
<feature type="transmembrane region" description="Helical" evidence="1">
    <location>
        <begin position="61"/>
        <end position="80"/>
    </location>
</feature>
<feature type="transmembrane region" description="Helical" evidence="1">
    <location>
        <begin position="134"/>
        <end position="152"/>
    </location>
</feature>
<dbReference type="EMBL" id="MU157923">
    <property type="protein sequence ID" value="KAF9523166.1"/>
    <property type="molecule type" value="Genomic_DNA"/>
</dbReference>
<dbReference type="OrthoDB" id="3227921at2759"/>
<feature type="transmembrane region" description="Helical" evidence="1">
    <location>
        <begin position="92"/>
        <end position="113"/>
    </location>
</feature>
<organism evidence="2 3">
    <name type="scientific">Crepidotus variabilis</name>
    <dbReference type="NCBI Taxonomy" id="179855"/>
    <lineage>
        <taxon>Eukaryota</taxon>
        <taxon>Fungi</taxon>
        <taxon>Dikarya</taxon>
        <taxon>Basidiomycota</taxon>
        <taxon>Agaricomycotina</taxon>
        <taxon>Agaricomycetes</taxon>
        <taxon>Agaricomycetidae</taxon>
        <taxon>Agaricales</taxon>
        <taxon>Agaricineae</taxon>
        <taxon>Crepidotaceae</taxon>
        <taxon>Crepidotus</taxon>
    </lineage>
</organism>